<dbReference type="Proteomes" id="UP001064489">
    <property type="component" value="Chromosome 10"/>
</dbReference>
<gene>
    <name evidence="1" type="ORF">LWI28_010567</name>
</gene>
<reference evidence="1" key="1">
    <citation type="journal article" date="2022" name="Plant J.">
        <title>Strategies of tolerance reflected in two North American maple genomes.</title>
        <authorList>
            <person name="McEvoy S.L."/>
            <person name="Sezen U.U."/>
            <person name="Trouern-Trend A."/>
            <person name="McMahon S.M."/>
            <person name="Schaberg P.G."/>
            <person name="Yang J."/>
            <person name="Wegrzyn J.L."/>
            <person name="Swenson N.G."/>
        </authorList>
    </citation>
    <scope>NUCLEOTIDE SEQUENCE</scope>
    <source>
        <strain evidence="1">91603</strain>
    </source>
</reference>
<comment type="caution">
    <text evidence="1">The sequence shown here is derived from an EMBL/GenBank/DDBJ whole genome shotgun (WGS) entry which is preliminary data.</text>
</comment>
<evidence type="ECO:0008006" key="3">
    <source>
        <dbReference type="Google" id="ProtNLM"/>
    </source>
</evidence>
<dbReference type="InterPro" id="IPR036691">
    <property type="entry name" value="Endo/exonu/phosph_ase_sf"/>
</dbReference>
<keyword evidence="2" id="KW-1185">Reference proteome</keyword>
<dbReference type="Gene3D" id="3.60.10.10">
    <property type="entry name" value="Endonuclease/exonuclease/phosphatase"/>
    <property type="match status" value="1"/>
</dbReference>
<name>A0AAD5NLJ4_ACENE</name>
<evidence type="ECO:0000313" key="1">
    <source>
        <dbReference type="EMBL" id="KAI9165259.1"/>
    </source>
</evidence>
<dbReference type="EMBL" id="JAJSOW010000105">
    <property type="protein sequence ID" value="KAI9165259.1"/>
    <property type="molecule type" value="Genomic_DNA"/>
</dbReference>
<organism evidence="1 2">
    <name type="scientific">Acer negundo</name>
    <name type="common">Box elder</name>
    <dbReference type="NCBI Taxonomy" id="4023"/>
    <lineage>
        <taxon>Eukaryota</taxon>
        <taxon>Viridiplantae</taxon>
        <taxon>Streptophyta</taxon>
        <taxon>Embryophyta</taxon>
        <taxon>Tracheophyta</taxon>
        <taxon>Spermatophyta</taxon>
        <taxon>Magnoliopsida</taxon>
        <taxon>eudicotyledons</taxon>
        <taxon>Gunneridae</taxon>
        <taxon>Pentapetalae</taxon>
        <taxon>rosids</taxon>
        <taxon>malvids</taxon>
        <taxon>Sapindales</taxon>
        <taxon>Sapindaceae</taxon>
        <taxon>Hippocastanoideae</taxon>
        <taxon>Acereae</taxon>
        <taxon>Acer</taxon>
    </lineage>
</organism>
<protein>
    <recommendedName>
        <fullName evidence="3">Endonuclease/exonuclease/phosphatase domain-containing protein</fullName>
    </recommendedName>
</protein>
<accession>A0AAD5NLJ4</accession>
<dbReference type="PROSITE" id="PS51257">
    <property type="entry name" value="PROKAR_LIPOPROTEIN"/>
    <property type="match status" value="1"/>
</dbReference>
<dbReference type="AlphaFoldDB" id="A0AAD5NLJ4"/>
<dbReference type="SUPFAM" id="SSF56219">
    <property type="entry name" value="DNase I-like"/>
    <property type="match status" value="1"/>
</dbReference>
<evidence type="ECO:0000313" key="2">
    <source>
        <dbReference type="Proteomes" id="UP001064489"/>
    </source>
</evidence>
<proteinExistence type="predicted"/>
<sequence length="155" mass="17879">METKADQTRMELLRVKLGYVEKLVVNCTGTSGCLCFFWSDKVQVVLLSFLVNHIDVKVAMSDNRWWRLTGFYDNPVATQHCHSWTLLRRLASMSKLPWICLGDFNEKGWAIRNAVVHEQRVVKGLNVVEWASFFLDLQVGNKSRRHTVSSPNRPV</sequence>
<reference evidence="1" key="2">
    <citation type="submission" date="2023-02" db="EMBL/GenBank/DDBJ databases">
        <authorList>
            <person name="Swenson N.G."/>
            <person name="Wegrzyn J.L."/>
            <person name="Mcevoy S.L."/>
        </authorList>
    </citation>
    <scope>NUCLEOTIDE SEQUENCE</scope>
    <source>
        <strain evidence="1">91603</strain>
        <tissue evidence="1">Leaf</tissue>
    </source>
</reference>